<evidence type="ECO:0000313" key="3">
    <source>
        <dbReference type="Proteomes" id="UP000182373"/>
    </source>
</evidence>
<gene>
    <name evidence="2" type="ORF">GbCGDNIH9_8595</name>
</gene>
<dbReference type="PANTHER" id="PTHR30015:SF7">
    <property type="entry name" value="TYPE IV METHYL-DIRECTED RESTRICTION ENZYME ECOKMRR"/>
    <property type="match status" value="1"/>
</dbReference>
<evidence type="ECO:0000259" key="1">
    <source>
        <dbReference type="Pfam" id="PF04471"/>
    </source>
</evidence>
<dbReference type="REBASE" id="212748">
    <property type="entry name" value="GbeNIH91MrrP"/>
</dbReference>
<dbReference type="GO" id="GO:0009307">
    <property type="term" value="P:DNA restriction-modification system"/>
    <property type="evidence" value="ECO:0007669"/>
    <property type="project" value="InterPro"/>
</dbReference>
<dbReference type="PANTHER" id="PTHR30015">
    <property type="entry name" value="MRR RESTRICTION SYSTEM PROTEIN"/>
    <property type="match status" value="1"/>
</dbReference>
<name>A0AAC9P8U3_9PROT</name>
<dbReference type="InterPro" id="IPR052906">
    <property type="entry name" value="Type_IV_Methyl-Rstrct_Enzyme"/>
</dbReference>
<protein>
    <submittedName>
        <fullName evidence="2">5-methylcytosine-specific restriction enzyme MRR</fullName>
        <ecNumber evidence="2">3.1.21.-</ecNumber>
    </submittedName>
</protein>
<dbReference type="InterPro" id="IPR011335">
    <property type="entry name" value="Restrct_endonuc-II-like"/>
</dbReference>
<proteinExistence type="predicted"/>
<keyword evidence="2" id="KW-0378">Hydrolase</keyword>
<dbReference type="InterPro" id="IPR007560">
    <property type="entry name" value="Restrct_endonuc_IV_Mrr"/>
</dbReference>
<dbReference type="Pfam" id="PF04471">
    <property type="entry name" value="Mrr_cat"/>
    <property type="match status" value="1"/>
</dbReference>
<dbReference type="EC" id="3.1.21.-" evidence="2"/>
<dbReference type="GO" id="GO:0003677">
    <property type="term" value="F:DNA binding"/>
    <property type="evidence" value="ECO:0007669"/>
    <property type="project" value="InterPro"/>
</dbReference>
<feature type="domain" description="Restriction endonuclease type IV Mrr" evidence="1">
    <location>
        <begin position="109"/>
        <end position="229"/>
    </location>
</feature>
<evidence type="ECO:0000313" key="2">
    <source>
        <dbReference type="EMBL" id="APH54887.1"/>
    </source>
</evidence>
<dbReference type="SUPFAM" id="SSF52980">
    <property type="entry name" value="Restriction endonuclease-like"/>
    <property type="match status" value="1"/>
</dbReference>
<dbReference type="EMBL" id="CP018191">
    <property type="protein sequence ID" value="APH54887.1"/>
    <property type="molecule type" value="Genomic_DNA"/>
</dbReference>
<accession>A0AAC9P8U3</accession>
<sequence length="255" mass="27729">MQPCSLGQTYLMKAGLLFSPDRGAFTITPAGRELLATNPPRITSTLLEQYPSFISFITAKVGHNIKQGAAPVLSSPTDAEHQTLEERVEAAHEELMSELRSNLLEHVLNQSPAFFEQLIVDLLVAMGYGGNHEDAAQRLGGTGDGGVDGVINEDQLGLDRLYVQAKRYVANNSVGRPDVQSFVGSLVGRGAQKGVFFTTSSFSTHAIEFVRNLTQRIVLIDGTTLADLMIEHGVGVRVSRTITVKKIDIDFFDPE</sequence>
<organism evidence="2 3">
    <name type="scientific">Granulibacter bethesdensis</name>
    <dbReference type="NCBI Taxonomy" id="364410"/>
    <lineage>
        <taxon>Bacteria</taxon>
        <taxon>Pseudomonadati</taxon>
        <taxon>Pseudomonadota</taxon>
        <taxon>Alphaproteobacteria</taxon>
        <taxon>Acetobacterales</taxon>
        <taxon>Acetobacteraceae</taxon>
        <taxon>Granulibacter</taxon>
    </lineage>
</organism>
<dbReference type="Proteomes" id="UP000182373">
    <property type="component" value="Chromosome"/>
</dbReference>
<dbReference type="AlphaFoldDB" id="A0AAC9P8U3"/>
<dbReference type="Gene3D" id="3.40.1350.10">
    <property type="match status" value="1"/>
</dbReference>
<dbReference type="GO" id="GO:0015666">
    <property type="term" value="F:restriction endodeoxyribonuclease activity"/>
    <property type="evidence" value="ECO:0007669"/>
    <property type="project" value="TreeGrafter"/>
</dbReference>
<reference evidence="3" key="1">
    <citation type="submission" date="2016-11" db="EMBL/GenBank/DDBJ databases">
        <title>Comparative genomic and phenotypic analysis of Granulibacter bethesdensis clinical isolates from patients with chronic granulomatous disease.</title>
        <authorList>
            <person name="Zarember K.A."/>
            <person name="Porcella S.F."/>
            <person name="Chu J."/>
            <person name="Ding L."/>
            <person name="Dahlstrom E."/>
            <person name="Barbian K."/>
            <person name="Martens C."/>
            <person name="Sykora L."/>
            <person name="Kramer S."/>
            <person name="Pettinato A.M."/>
            <person name="Hong H."/>
            <person name="Wald G."/>
            <person name="Berg L.J."/>
            <person name="Rogge L.S."/>
            <person name="Greenberg D.E."/>
            <person name="Falcone E.L."/>
            <person name="Neves J.F."/>
            <person name="Simoes M.J."/>
            <person name="Casal M."/>
            <person name="Rodriguez-Lopez F.C."/>
            <person name="Zelazny A."/>
            <person name="Gallin J.I."/>
            <person name="Holland S.M."/>
        </authorList>
    </citation>
    <scope>NUCLEOTIDE SEQUENCE [LARGE SCALE GENOMIC DNA]</scope>
    <source>
        <strain evidence="3">NIH9.1</strain>
    </source>
</reference>
<dbReference type="InterPro" id="IPR011856">
    <property type="entry name" value="tRNA_endonuc-like_dom_sf"/>
</dbReference>